<name>A0A2P7YRD3_9PEZI</name>
<dbReference type="Pfam" id="PF00109">
    <property type="entry name" value="ketoacyl-synt"/>
    <property type="match status" value="1"/>
</dbReference>
<evidence type="ECO:0000259" key="4">
    <source>
        <dbReference type="PROSITE" id="PS52004"/>
    </source>
</evidence>
<dbReference type="OrthoDB" id="329835at2759"/>
<dbReference type="Pfam" id="PF02801">
    <property type="entry name" value="Ketoacyl-synt_C"/>
    <property type="match status" value="1"/>
</dbReference>
<accession>A0A2P7YRD3</accession>
<dbReference type="SUPFAM" id="SSF55048">
    <property type="entry name" value="Probable ACP-binding domain of malonyl-CoA ACP transacylase"/>
    <property type="match status" value="1"/>
</dbReference>
<evidence type="ECO:0000256" key="3">
    <source>
        <dbReference type="ARBA" id="ARBA00022679"/>
    </source>
</evidence>
<dbReference type="InterPro" id="IPR016035">
    <property type="entry name" value="Acyl_Trfase/lysoPLipase"/>
</dbReference>
<dbReference type="InterPro" id="IPR014031">
    <property type="entry name" value="Ketoacyl_synth_C"/>
</dbReference>
<comment type="caution">
    <text evidence="5">The sequence shown here is derived from an EMBL/GenBank/DDBJ whole genome shotgun (WGS) entry which is preliminary data.</text>
</comment>
<dbReference type="SMART" id="SM00827">
    <property type="entry name" value="PKS_AT"/>
    <property type="match status" value="1"/>
</dbReference>
<feature type="domain" description="Ketosynthase family 3 (KS3)" evidence="4">
    <location>
        <begin position="1"/>
        <end position="373"/>
    </location>
</feature>
<dbReference type="EMBL" id="NHZQ01000399">
    <property type="protein sequence ID" value="PSK38494.1"/>
    <property type="molecule type" value="Genomic_DNA"/>
</dbReference>
<reference evidence="5 6" key="1">
    <citation type="submission" date="2017-05" db="EMBL/GenBank/DDBJ databases">
        <title>Draft genome sequence of Elsinoe australis.</title>
        <authorList>
            <person name="Cheng Q."/>
        </authorList>
    </citation>
    <scope>NUCLEOTIDE SEQUENCE [LARGE SCALE GENOMIC DNA]</scope>
    <source>
        <strain evidence="5 6">NL1</strain>
    </source>
</reference>
<dbReference type="SUPFAM" id="SSF53901">
    <property type="entry name" value="Thiolase-like"/>
    <property type="match status" value="1"/>
</dbReference>
<proteinExistence type="predicted"/>
<dbReference type="InterPro" id="IPR016039">
    <property type="entry name" value="Thiolase-like"/>
</dbReference>
<dbReference type="STRING" id="40998.A0A2P7YRD3"/>
<dbReference type="PROSITE" id="PS52004">
    <property type="entry name" value="KS3_2"/>
    <property type="match status" value="1"/>
</dbReference>
<dbReference type="Gene3D" id="3.40.366.10">
    <property type="entry name" value="Malonyl-Coenzyme A Acyl Carrier Protein, domain 2"/>
    <property type="match status" value="1"/>
</dbReference>
<dbReference type="InterPro" id="IPR014043">
    <property type="entry name" value="Acyl_transferase_dom"/>
</dbReference>
<evidence type="ECO:0000313" key="6">
    <source>
        <dbReference type="Proteomes" id="UP000243723"/>
    </source>
</evidence>
<dbReference type="Proteomes" id="UP000243723">
    <property type="component" value="Unassembled WGS sequence"/>
</dbReference>
<dbReference type="Pfam" id="PF16197">
    <property type="entry name" value="KAsynt_C_assoc"/>
    <property type="match status" value="1"/>
</dbReference>
<evidence type="ECO:0000313" key="5">
    <source>
        <dbReference type="EMBL" id="PSK38494.1"/>
    </source>
</evidence>
<keyword evidence="1" id="KW-0596">Phosphopantetheine</keyword>
<dbReference type="InterPro" id="IPR020841">
    <property type="entry name" value="PKS_Beta-ketoAc_synthase_dom"/>
</dbReference>
<dbReference type="InterPro" id="IPR050091">
    <property type="entry name" value="PKS_NRPS_Biosynth_Enz"/>
</dbReference>
<dbReference type="InterPro" id="IPR018201">
    <property type="entry name" value="Ketoacyl_synth_AS"/>
</dbReference>
<dbReference type="CDD" id="cd00833">
    <property type="entry name" value="PKS"/>
    <property type="match status" value="1"/>
</dbReference>
<evidence type="ECO:0000256" key="1">
    <source>
        <dbReference type="ARBA" id="ARBA00022450"/>
    </source>
</evidence>
<dbReference type="AlphaFoldDB" id="A0A2P7YRD3"/>
<evidence type="ECO:0000256" key="2">
    <source>
        <dbReference type="ARBA" id="ARBA00022553"/>
    </source>
</evidence>
<dbReference type="InterPro" id="IPR001227">
    <property type="entry name" value="Ac_transferase_dom_sf"/>
</dbReference>
<dbReference type="PANTHER" id="PTHR43775:SF20">
    <property type="entry name" value="HYBRID PKS-NRPS SYNTHETASE APDA"/>
    <property type="match status" value="1"/>
</dbReference>
<dbReference type="Gene3D" id="3.40.47.10">
    <property type="match status" value="1"/>
</dbReference>
<gene>
    <name evidence="5" type="ORF">B9Z65_6047</name>
</gene>
<dbReference type="GO" id="GO:0004315">
    <property type="term" value="F:3-oxoacyl-[acyl-carrier-protein] synthase activity"/>
    <property type="evidence" value="ECO:0007669"/>
    <property type="project" value="InterPro"/>
</dbReference>
<protein>
    <submittedName>
        <fullName evidence="5">Beta-ketoacyl-acyl-carrier-protein synthase II</fullName>
    </submittedName>
</protein>
<keyword evidence="2" id="KW-0597">Phosphoprotein</keyword>
<organism evidence="5 6">
    <name type="scientific">Elsinoe australis</name>
    <dbReference type="NCBI Taxonomy" id="40998"/>
    <lineage>
        <taxon>Eukaryota</taxon>
        <taxon>Fungi</taxon>
        <taxon>Dikarya</taxon>
        <taxon>Ascomycota</taxon>
        <taxon>Pezizomycotina</taxon>
        <taxon>Dothideomycetes</taxon>
        <taxon>Dothideomycetidae</taxon>
        <taxon>Myriangiales</taxon>
        <taxon>Elsinoaceae</taxon>
        <taxon>Elsinoe</taxon>
    </lineage>
</organism>
<dbReference type="GO" id="GO:0044550">
    <property type="term" value="P:secondary metabolite biosynthetic process"/>
    <property type="evidence" value="ECO:0007669"/>
    <property type="project" value="TreeGrafter"/>
</dbReference>
<dbReference type="PANTHER" id="PTHR43775">
    <property type="entry name" value="FATTY ACID SYNTHASE"/>
    <property type="match status" value="1"/>
</dbReference>
<dbReference type="Pfam" id="PF00698">
    <property type="entry name" value="Acyl_transf_1"/>
    <property type="match status" value="1"/>
</dbReference>
<dbReference type="PROSITE" id="PS00606">
    <property type="entry name" value="KS3_1"/>
    <property type="match status" value="1"/>
</dbReference>
<dbReference type="InterPro" id="IPR032821">
    <property type="entry name" value="PKS_assoc"/>
</dbReference>
<dbReference type="SMART" id="SM00825">
    <property type="entry name" value="PKS_KS"/>
    <property type="match status" value="1"/>
</dbReference>
<dbReference type="InterPro" id="IPR016036">
    <property type="entry name" value="Malonyl_transacylase_ACP-bd"/>
</dbReference>
<dbReference type="SUPFAM" id="SSF52151">
    <property type="entry name" value="FabD/lysophospholipase-like"/>
    <property type="match status" value="1"/>
</dbReference>
<dbReference type="InterPro" id="IPR014030">
    <property type="entry name" value="Ketoacyl_synth_N"/>
</dbReference>
<dbReference type="GO" id="GO:0004312">
    <property type="term" value="F:fatty acid synthase activity"/>
    <property type="evidence" value="ECO:0007669"/>
    <property type="project" value="TreeGrafter"/>
</dbReference>
<sequence>MKSYYLSKDPVERQFDAPFFGINAAEANVLDPQLRLLMETTYEALESAGLPMETLQGSDTGCYVGLMIGEYEQFMMRDPESIGQYHVMGTARSLMANRLSYFFDWHGPSMTIDTACSSSLVAIHQCVQLLRSRHSRVAIAAGSNMILDPITHITESKLSMLSPDGQSRMWDASANGYARGKGVATVVLKRLSDALADGDHIESIIRETGLNQDSKTRGITLPSATAQTALIQSTHRRAGLNLASPADRPQYFEAHGTGTPAGDPIEAEAIHNAFFGEPGGDPSDYHARQRDETLFVGSIKTVSGHTEGTAGVAAVLKASLALQNGVVPPNMLFEKLNPRIERFSRQLRVPTSPLSWPDTFGFGGANAHVILESYTSPEPVQVKTGHQTVPVPFVFSAASGKSLQGYLKQFADLLAVNKSSVDLEDVAFTLHARRSRLPLGTTVTASVIDDLLATLNEKIQGAAPVDAVLQPNDARRSILGLFTGQGAQWPRMGAELMATSPAATEMFEALERRLTRLPAVERPSWSLREELERGADAGSRVGEAELSQPLCTAVQLVLVHLLRSSGITFDAVAGHSSGEIAAAYSAGIISAEDAICIAYYRGLHSKLAAGKDGKKGAMLAAGITYEDAAELLDSDVYLGRANVAAYNSSNSLTLSGDADAIEELKEILEDEDKFARTLKVEKAYHSHHTWPCAIPYAASLKALDIQLNAPTCT</sequence>
<keyword evidence="3" id="KW-0808">Transferase</keyword>
<dbReference type="GO" id="GO:0006633">
    <property type="term" value="P:fatty acid biosynthetic process"/>
    <property type="evidence" value="ECO:0007669"/>
    <property type="project" value="InterPro"/>
</dbReference>
<keyword evidence="6" id="KW-1185">Reference proteome</keyword>